<name>A0A837C6N6_9BRAD</name>
<proteinExistence type="predicted"/>
<dbReference type="EMBL" id="ADOU02000007">
    <property type="protein sequence ID" value="KGJ65014.1"/>
    <property type="molecule type" value="Genomic_DNA"/>
</dbReference>
<evidence type="ECO:0000313" key="1">
    <source>
        <dbReference type="EMBL" id="KGJ65014.1"/>
    </source>
</evidence>
<gene>
    <name evidence="1" type="ORF">BJA5080_01657</name>
</gene>
<reference evidence="1 2" key="1">
    <citation type="journal article" date="2014" name="BMC Genomics">
        <title>Comparative genomics of Bradyrhizobium japonicum CPAC 15 and Bradyrhizobium diazoefficiens CPAC 7: elite model strains for understanding symbiotic performance with soybean.</title>
        <authorList>
            <person name="Siqueira A.F."/>
            <person name="Ormeno-Orrillo E."/>
            <person name="Souza R.C."/>
            <person name="Rodrigues E.P."/>
            <person name="Almeida L.G."/>
            <person name="Barcellos F.G."/>
            <person name="Batista J.S."/>
            <person name="Nakatami A.S."/>
            <person name="Martinez-Romero E."/>
            <person name="Vasconcelos A.T."/>
            <person name="Hungria M."/>
        </authorList>
    </citation>
    <scope>NUCLEOTIDE SEQUENCE [LARGE SCALE GENOMIC DNA]</scope>
    <source>
        <strain evidence="1 2">SEMIA 5080</strain>
    </source>
</reference>
<accession>A0A837C6N6</accession>
<comment type="caution">
    <text evidence="1">The sequence shown here is derived from an EMBL/GenBank/DDBJ whole genome shotgun (WGS) entry which is preliminary data.</text>
</comment>
<sequence>MPASSTDPADGSEVGSDALALPIAVAGRLGSLRPLQFLRRRLGVVLGLDRRSLSARLGLGQRALGCRRQRLAIGNGWLVTHRQVF</sequence>
<organism evidence="1 2">
    <name type="scientific">Bradyrhizobium diazoefficiens SEMIA 5080</name>
    <dbReference type="NCBI Taxonomy" id="754504"/>
    <lineage>
        <taxon>Bacteria</taxon>
        <taxon>Pseudomonadati</taxon>
        <taxon>Pseudomonadota</taxon>
        <taxon>Alphaproteobacteria</taxon>
        <taxon>Hyphomicrobiales</taxon>
        <taxon>Nitrobacteraceae</taxon>
        <taxon>Bradyrhizobium</taxon>
    </lineage>
</organism>
<dbReference type="Proteomes" id="UP000024900">
    <property type="component" value="Unassembled WGS sequence"/>
</dbReference>
<dbReference type="AlphaFoldDB" id="A0A837C6N6"/>
<protein>
    <submittedName>
        <fullName evidence="1">Uncharacterized protein</fullName>
    </submittedName>
</protein>
<evidence type="ECO:0000313" key="2">
    <source>
        <dbReference type="Proteomes" id="UP000024900"/>
    </source>
</evidence>